<gene>
    <name evidence="5" type="ORF">JK360_04575</name>
</gene>
<evidence type="ECO:0000256" key="2">
    <source>
        <dbReference type="PROSITE-ProRule" id="PRU00169"/>
    </source>
</evidence>
<protein>
    <submittedName>
        <fullName evidence="5">Response regulator</fullName>
    </submittedName>
</protein>
<dbReference type="InterPro" id="IPR050595">
    <property type="entry name" value="Bact_response_regulator"/>
</dbReference>
<dbReference type="Pfam" id="PF00072">
    <property type="entry name" value="Response_reg"/>
    <property type="match status" value="1"/>
</dbReference>
<feature type="region of interest" description="Disordered" evidence="3">
    <location>
        <begin position="1"/>
        <end position="21"/>
    </location>
</feature>
<reference evidence="5 6" key="1">
    <citation type="submission" date="2021-01" db="EMBL/GenBank/DDBJ databases">
        <title>WGS of actinomycetes isolated from Thailand.</title>
        <authorList>
            <person name="Thawai C."/>
        </authorList>
    </citation>
    <scope>NUCLEOTIDE SEQUENCE [LARGE SCALE GENOMIC DNA]</scope>
    <source>
        <strain evidence="5 6">CH9-7</strain>
    </source>
</reference>
<organism evidence="5 6">
    <name type="scientific">Streptomyces siderophoricus</name>
    <dbReference type="NCBI Taxonomy" id="2802281"/>
    <lineage>
        <taxon>Bacteria</taxon>
        <taxon>Bacillati</taxon>
        <taxon>Actinomycetota</taxon>
        <taxon>Actinomycetes</taxon>
        <taxon>Kitasatosporales</taxon>
        <taxon>Streptomycetaceae</taxon>
        <taxon>Streptomyces</taxon>
    </lineage>
</organism>
<feature type="domain" description="Response regulatory" evidence="4">
    <location>
        <begin position="28"/>
        <end position="145"/>
    </location>
</feature>
<dbReference type="SMART" id="SM00448">
    <property type="entry name" value="REC"/>
    <property type="match status" value="1"/>
</dbReference>
<dbReference type="PROSITE" id="PS50110">
    <property type="entry name" value="RESPONSE_REGULATORY"/>
    <property type="match status" value="1"/>
</dbReference>
<evidence type="ECO:0000313" key="5">
    <source>
        <dbReference type="EMBL" id="MBL1088669.1"/>
    </source>
</evidence>
<name>A0ABS1MKR4_9ACTN</name>
<feature type="compositionally biased region" description="Polar residues" evidence="3">
    <location>
        <begin position="11"/>
        <end position="21"/>
    </location>
</feature>
<dbReference type="Gene3D" id="3.40.50.2300">
    <property type="match status" value="1"/>
</dbReference>
<feature type="modified residue" description="4-aspartylphosphate" evidence="2">
    <location>
        <position position="77"/>
    </location>
</feature>
<evidence type="ECO:0000313" key="6">
    <source>
        <dbReference type="Proteomes" id="UP000629371"/>
    </source>
</evidence>
<proteinExistence type="predicted"/>
<feature type="compositionally biased region" description="Pro residues" evidence="3">
    <location>
        <begin position="1"/>
        <end position="10"/>
    </location>
</feature>
<accession>A0ABS1MKR4</accession>
<dbReference type="InterPro" id="IPR011006">
    <property type="entry name" value="CheY-like_superfamily"/>
</dbReference>
<keyword evidence="1 2" id="KW-0597">Phosphoprotein</keyword>
<dbReference type="CDD" id="cd00156">
    <property type="entry name" value="REC"/>
    <property type="match status" value="1"/>
</dbReference>
<evidence type="ECO:0000256" key="1">
    <source>
        <dbReference type="ARBA" id="ARBA00022553"/>
    </source>
</evidence>
<evidence type="ECO:0000259" key="4">
    <source>
        <dbReference type="PROSITE" id="PS50110"/>
    </source>
</evidence>
<dbReference type="PANTHER" id="PTHR44591:SF23">
    <property type="entry name" value="CHEY SUBFAMILY"/>
    <property type="match status" value="1"/>
</dbReference>
<dbReference type="InterPro" id="IPR001789">
    <property type="entry name" value="Sig_transdc_resp-reg_receiver"/>
</dbReference>
<sequence>MQEPAYPPQMPQSGYGQQSRYPSAPSFHVLWVDDQPDRKAVVRTVLEGVGAQVTHVENSADAVQALRTRTPDLLISDISRGRDHAAGFAMVERLKEDGNYDGPVVFFTIRRSPDREERARAMGAELTNNEQELEQLVLSALREWALFEAP</sequence>
<evidence type="ECO:0000256" key="3">
    <source>
        <dbReference type="SAM" id="MobiDB-lite"/>
    </source>
</evidence>
<dbReference type="SUPFAM" id="SSF52172">
    <property type="entry name" value="CheY-like"/>
    <property type="match status" value="1"/>
</dbReference>
<dbReference type="Proteomes" id="UP000629371">
    <property type="component" value="Unassembled WGS sequence"/>
</dbReference>
<dbReference type="EMBL" id="JAERRI010000002">
    <property type="protein sequence ID" value="MBL1088669.1"/>
    <property type="molecule type" value="Genomic_DNA"/>
</dbReference>
<keyword evidence="6" id="KW-1185">Reference proteome</keyword>
<dbReference type="PANTHER" id="PTHR44591">
    <property type="entry name" value="STRESS RESPONSE REGULATOR PROTEIN 1"/>
    <property type="match status" value="1"/>
</dbReference>
<comment type="caution">
    <text evidence="5">The sequence shown here is derived from an EMBL/GenBank/DDBJ whole genome shotgun (WGS) entry which is preliminary data.</text>
</comment>